<dbReference type="CDD" id="cd06986">
    <property type="entry name" value="cupin_MmsR-like_N"/>
    <property type="match status" value="1"/>
</dbReference>
<dbReference type="Proteomes" id="UP000608420">
    <property type="component" value="Unassembled WGS sequence"/>
</dbReference>
<evidence type="ECO:0000256" key="2">
    <source>
        <dbReference type="ARBA" id="ARBA00023125"/>
    </source>
</evidence>
<dbReference type="SUPFAM" id="SSF51215">
    <property type="entry name" value="Regulatory protein AraC"/>
    <property type="match status" value="1"/>
</dbReference>
<evidence type="ECO:0000259" key="4">
    <source>
        <dbReference type="PROSITE" id="PS01124"/>
    </source>
</evidence>
<dbReference type="InterPro" id="IPR018062">
    <property type="entry name" value="HTH_AraC-typ_CS"/>
</dbReference>
<dbReference type="PANTHER" id="PTHR43280:SF30">
    <property type="entry name" value="MMSAB OPERON REGULATORY PROTEIN"/>
    <property type="match status" value="1"/>
</dbReference>
<dbReference type="InterPro" id="IPR009057">
    <property type="entry name" value="Homeodomain-like_sf"/>
</dbReference>
<dbReference type="PRINTS" id="PR00032">
    <property type="entry name" value="HTHARAC"/>
</dbReference>
<proteinExistence type="predicted"/>
<comment type="caution">
    <text evidence="5">The sequence shown here is derived from an EMBL/GenBank/DDBJ whole genome shotgun (WGS) entry which is preliminary data.</text>
</comment>
<keyword evidence="1" id="KW-0805">Transcription regulation</keyword>
<dbReference type="SUPFAM" id="SSF46689">
    <property type="entry name" value="Homeodomain-like"/>
    <property type="match status" value="2"/>
</dbReference>
<dbReference type="Gene3D" id="2.60.120.280">
    <property type="entry name" value="Regulatory protein AraC"/>
    <property type="match status" value="1"/>
</dbReference>
<evidence type="ECO:0000256" key="1">
    <source>
        <dbReference type="ARBA" id="ARBA00023015"/>
    </source>
</evidence>
<dbReference type="InterPro" id="IPR003313">
    <property type="entry name" value="AraC-bd"/>
</dbReference>
<dbReference type="InterPro" id="IPR018060">
    <property type="entry name" value="HTH_AraC"/>
</dbReference>
<accession>A0ABQ1W184</accession>
<protein>
    <submittedName>
        <fullName evidence="5">AraC family transcriptional regulator</fullName>
    </submittedName>
</protein>
<keyword evidence="6" id="KW-1185">Reference proteome</keyword>
<name>A0ABQ1W184_9BACL</name>
<dbReference type="InterPro" id="IPR037923">
    <property type="entry name" value="HTH-like"/>
</dbReference>
<keyword evidence="3" id="KW-0804">Transcription</keyword>
<dbReference type="PROSITE" id="PS00041">
    <property type="entry name" value="HTH_ARAC_FAMILY_1"/>
    <property type="match status" value="1"/>
</dbReference>
<gene>
    <name evidence="5" type="ORF">GCM10010913_33830</name>
</gene>
<dbReference type="Pfam" id="PF12833">
    <property type="entry name" value="HTH_18"/>
    <property type="match status" value="1"/>
</dbReference>
<sequence length="276" mass="31408">MSRINVTINSEMPSDRLDLNLIFFGKEECLPNHSWGPGVRDSYVLHYVHSGCGRFRSGEESHLLSAGQGFLIPPDIIVHYQADELDPWTYSWVAFKGLSAKSFMRRAQLEAPQLVYDAKQSPYFESFYDDLLAVYSERSSDVLSQSILYRLIAELISCSEASFAEPPKPSHSKETYINQAIGYIETNYSQRITVQDIANFVGLDRTYLSSLFKAKFGSSLQSFLVEYRMNRAVELLANPGLSISDISRSVGYTDPFLFSKMFKKMIGKAPKYFREE</sequence>
<dbReference type="SMART" id="SM00342">
    <property type="entry name" value="HTH_ARAC"/>
    <property type="match status" value="1"/>
</dbReference>
<feature type="domain" description="HTH araC/xylS-type" evidence="4">
    <location>
        <begin position="178"/>
        <end position="276"/>
    </location>
</feature>
<dbReference type="RefSeq" id="WP_120461621.1">
    <property type="nucleotide sequence ID" value="NZ_BMIW01000027.1"/>
</dbReference>
<dbReference type="EMBL" id="BMIW01000027">
    <property type="protein sequence ID" value="GGG09255.1"/>
    <property type="molecule type" value="Genomic_DNA"/>
</dbReference>
<dbReference type="Gene3D" id="1.10.10.60">
    <property type="entry name" value="Homeodomain-like"/>
    <property type="match status" value="2"/>
</dbReference>
<evidence type="ECO:0000313" key="6">
    <source>
        <dbReference type="Proteomes" id="UP000608420"/>
    </source>
</evidence>
<dbReference type="PROSITE" id="PS01124">
    <property type="entry name" value="HTH_ARAC_FAMILY_2"/>
    <property type="match status" value="1"/>
</dbReference>
<dbReference type="InterPro" id="IPR020449">
    <property type="entry name" value="Tscrpt_reg_AraC-type_HTH"/>
</dbReference>
<keyword evidence="2" id="KW-0238">DNA-binding</keyword>
<dbReference type="Pfam" id="PF02311">
    <property type="entry name" value="AraC_binding"/>
    <property type="match status" value="1"/>
</dbReference>
<evidence type="ECO:0000313" key="5">
    <source>
        <dbReference type="EMBL" id="GGG09255.1"/>
    </source>
</evidence>
<organism evidence="5 6">
    <name type="scientific">Paenibacillus aceti</name>
    <dbReference type="NCBI Taxonomy" id="1820010"/>
    <lineage>
        <taxon>Bacteria</taxon>
        <taxon>Bacillati</taxon>
        <taxon>Bacillota</taxon>
        <taxon>Bacilli</taxon>
        <taxon>Bacillales</taxon>
        <taxon>Paenibacillaceae</taxon>
        <taxon>Paenibacillus</taxon>
    </lineage>
</organism>
<evidence type="ECO:0000256" key="3">
    <source>
        <dbReference type="ARBA" id="ARBA00023163"/>
    </source>
</evidence>
<reference evidence="6" key="1">
    <citation type="journal article" date="2019" name="Int. J. Syst. Evol. Microbiol.">
        <title>The Global Catalogue of Microorganisms (GCM) 10K type strain sequencing project: providing services to taxonomists for standard genome sequencing and annotation.</title>
        <authorList>
            <consortium name="The Broad Institute Genomics Platform"/>
            <consortium name="The Broad Institute Genome Sequencing Center for Infectious Disease"/>
            <person name="Wu L."/>
            <person name="Ma J."/>
        </authorList>
    </citation>
    <scope>NUCLEOTIDE SEQUENCE [LARGE SCALE GENOMIC DNA]</scope>
    <source>
        <strain evidence="6">CGMCC 1.15420</strain>
    </source>
</reference>
<dbReference type="PANTHER" id="PTHR43280">
    <property type="entry name" value="ARAC-FAMILY TRANSCRIPTIONAL REGULATOR"/>
    <property type="match status" value="1"/>
</dbReference>